<keyword evidence="15 19" id="KW-0472">Membrane</keyword>
<keyword evidence="9" id="KW-0444">Lipid biosynthesis</keyword>
<keyword evidence="16" id="KW-0594">Phospholipid biosynthesis</keyword>
<evidence type="ECO:0000256" key="18">
    <source>
        <dbReference type="RuleBase" id="RU003938"/>
    </source>
</evidence>
<feature type="transmembrane region" description="Helical" evidence="19">
    <location>
        <begin position="198"/>
        <end position="219"/>
    </location>
</feature>
<evidence type="ECO:0000256" key="10">
    <source>
        <dbReference type="ARBA" id="ARBA00022679"/>
    </source>
</evidence>
<keyword evidence="21" id="KW-1185">Reference proteome</keyword>
<dbReference type="Proteomes" id="UP001203004">
    <property type="component" value="Unassembled WGS sequence"/>
</dbReference>
<evidence type="ECO:0000256" key="2">
    <source>
        <dbReference type="ARBA" id="ARBA00004651"/>
    </source>
</evidence>
<evidence type="ECO:0000256" key="3">
    <source>
        <dbReference type="ARBA" id="ARBA00005119"/>
    </source>
</evidence>
<evidence type="ECO:0000313" key="21">
    <source>
        <dbReference type="Proteomes" id="UP001203004"/>
    </source>
</evidence>
<keyword evidence="12 18" id="KW-0548">Nucleotidyltransferase</keyword>
<dbReference type="GO" id="GO:0016779">
    <property type="term" value="F:nucleotidyltransferase activity"/>
    <property type="evidence" value="ECO:0007669"/>
    <property type="project" value="UniProtKB-KW"/>
</dbReference>
<feature type="transmembrane region" description="Helical" evidence="19">
    <location>
        <begin position="78"/>
        <end position="95"/>
    </location>
</feature>
<dbReference type="InterPro" id="IPR000374">
    <property type="entry name" value="PC_trans"/>
</dbReference>
<feature type="transmembrane region" description="Helical" evidence="19">
    <location>
        <begin position="54"/>
        <end position="72"/>
    </location>
</feature>
<feature type="transmembrane region" description="Helical" evidence="19">
    <location>
        <begin position="12"/>
        <end position="42"/>
    </location>
</feature>
<feature type="transmembrane region" description="Helical" evidence="19">
    <location>
        <begin position="107"/>
        <end position="124"/>
    </location>
</feature>
<comment type="similarity">
    <text evidence="5 18">Belongs to the CDS family.</text>
</comment>
<comment type="subcellular location">
    <subcellularLocation>
        <location evidence="2">Cell membrane</location>
        <topology evidence="2">Multi-pass membrane protein</topology>
    </subcellularLocation>
</comment>
<dbReference type="RefSeq" id="WP_249097097.1">
    <property type="nucleotide sequence ID" value="NZ_JAMAST010000002.1"/>
</dbReference>
<dbReference type="EC" id="2.7.7.41" evidence="6 18"/>
<evidence type="ECO:0000256" key="17">
    <source>
        <dbReference type="ARBA" id="ARBA00023264"/>
    </source>
</evidence>
<keyword evidence="11 18" id="KW-0812">Transmembrane</keyword>
<keyword evidence="13 19" id="KW-1133">Transmembrane helix</keyword>
<evidence type="ECO:0000256" key="6">
    <source>
        <dbReference type="ARBA" id="ARBA00012487"/>
    </source>
</evidence>
<evidence type="ECO:0000256" key="4">
    <source>
        <dbReference type="ARBA" id="ARBA00005189"/>
    </source>
</evidence>
<dbReference type="Pfam" id="PF01148">
    <property type="entry name" value="CTP_transf_1"/>
    <property type="match status" value="1"/>
</dbReference>
<evidence type="ECO:0000256" key="14">
    <source>
        <dbReference type="ARBA" id="ARBA00023098"/>
    </source>
</evidence>
<dbReference type="PANTHER" id="PTHR46382:SF1">
    <property type="entry name" value="PHOSPHATIDATE CYTIDYLYLTRANSFERASE"/>
    <property type="match status" value="1"/>
</dbReference>
<sequence>MKQRVITGLLAGVLYLALLWIGSFPFAFLAAAIAVISYIELAVMNKMSATSPEVLLGAVAVLFIVCSALFSPSVLGPVWPRLVTLLALLLVLFNVMTKNRFSFAHSAYLFLSVFYIGIPFHLLVRVRMESLALILFIQILIWTTDSGAYFIGRRLGRHKLAPYISPNKTQEGSAGAVIAALAAAFVFQWIIGQPLFDSWMQLLGAALLISIFGQVGDLVESAIKRFYGVKDSGKILPGHGGLLDRFDSLIFVLPLLYVLGFIA</sequence>
<evidence type="ECO:0000313" key="20">
    <source>
        <dbReference type="EMBL" id="MCL1630853.1"/>
    </source>
</evidence>
<evidence type="ECO:0000256" key="11">
    <source>
        <dbReference type="ARBA" id="ARBA00022692"/>
    </source>
</evidence>
<keyword evidence="14" id="KW-0443">Lipid metabolism</keyword>
<keyword evidence="10 18" id="KW-0808">Transferase</keyword>
<evidence type="ECO:0000256" key="15">
    <source>
        <dbReference type="ARBA" id="ARBA00023136"/>
    </source>
</evidence>
<evidence type="ECO:0000256" key="8">
    <source>
        <dbReference type="ARBA" id="ARBA00022475"/>
    </source>
</evidence>
<evidence type="ECO:0000256" key="1">
    <source>
        <dbReference type="ARBA" id="ARBA00001698"/>
    </source>
</evidence>
<dbReference type="EMBL" id="JAMAST010000002">
    <property type="protein sequence ID" value="MCL1630853.1"/>
    <property type="molecule type" value="Genomic_DNA"/>
</dbReference>
<evidence type="ECO:0000256" key="9">
    <source>
        <dbReference type="ARBA" id="ARBA00022516"/>
    </source>
</evidence>
<keyword evidence="8" id="KW-1003">Cell membrane</keyword>
<evidence type="ECO:0000256" key="12">
    <source>
        <dbReference type="ARBA" id="ARBA00022695"/>
    </source>
</evidence>
<evidence type="ECO:0000256" key="5">
    <source>
        <dbReference type="ARBA" id="ARBA00010185"/>
    </source>
</evidence>
<evidence type="ECO:0000256" key="13">
    <source>
        <dbReference type="ARBA" id="ARBA00022989"/>
    </source>
</evidence>
<protein>
    <recommendedName>
        <fullName evidence="7 18">Phosphatidate cytidylyltransferase</fullName>
        <ecNumber evidence="6 18">2.7.7.41</ecNumber>
    </recommendedName>
</protein>
<keyword evidence="17" id="KW-1208">Phospholipid metabolism</keyword>
<accession>A0ABT0M8D4</accession>
<dbReference type="PROSITE" id="PS01315">
    <property type="entry name" value="CDS"/>
    <property type="match status" value="1"/>
</dbReference>
<feature type="transmembrane region" description="Helical" evidence="19">
    <location>
        <begin position="130"/>
        <end position="151"/>
    </location>
</feature>
<organism evidence="20 21">
    <name type="scientific">Sporolactobacillus mangiferae</name>
    <dbReference type="NCBI Taxonomy" id="2940498"/>
    <lineage>
        <taxon>Bacteria</taxon>
        <taxon>Bacillati</taxon>
        <taxon>Bacillota</taxon>
        <taxon>Bacilli</taxon>
        <taxon>Bacillales</taxon>
        <taxon>Sporolactobacillaceae</taxon>
        <taxon>Sporolactobacillus</taxon>
    </lineage>
</organism>
<comment type="catalytic activity">
    <reaction evidence="1 18">
        <text>a 1,2-diacyl-sn-glycero-3-phosphate + CTP + H(+) = a CDP-1,2-diacyl-sn-glycerol + diphosphate</text>
        <dbReference type="Rhea" id="RHEA:16229"/>
        <dbReference type="ChEBI" id="CHEBI:15378"/>
        <dbReference type="ChEBI" id="CHEBI:33019"/>
        <dbReference type="ChEBI" id="CHEBI:37563"/>
        <dbReference type="ChEBI" id="CHEBI:58332"/>
        <dbReference type="ChEBI" id="CHEBI:58608"/>
        <dbReference type="EC" id="2.7.7.41"/>
    </reaction>
</comment>
<reference evidence="20 21" key="1">
    <citation type="submission" date="2022-05" db="EMBL/GenBank/DDBJ databases">
        <title>Sporolactobacillus sp nov CPB3-1, isolated from tree bark (Mangifera indica L.).</title>
        <authorList>
            <person name="Phuengjayaem S."/>
            <person name="Tanasupawat S."/>
        </authorList>
    </citation>
    <scope>NUCLEOTIDE SEQUENCE [LARGE SCALE GENOMIC DNA]</scope>
    <source>
        <strain evidence="20 21">CPB3-1</strain>
    </source>
</reference>
<evidence type="ECO:0000256" key="7">
    <source>
        <dbReference type="ARBA" id="ARBA00019373"/>
    </source>
</evidence>
<evidence type="ECO:0000256" key="19">
    <source>
        <dbReference type="SAM" id="Phobius"/>
    </source>
</evidence>
<proteinExistence type="inferred from homology"/>
<evidence type="ECO:0000256" key="16">
    <source>
        <dbReference type="ARBA" id="ARBA00023209"/>
    </source>
</evidence>
<comment type="pathway">
    <text evidence="4">Lipid metabolism.</text>
</comment>
<name>A0ABT0M8D4_9BACL</name>
<comment type="caution">
    <text evidence="20">The sequence shown here is derived from an EMBL/GenBank/DDBJ whole genome shotgun (WGS) entry which is preliminary data.</text>
</comment>
<comment type="pathway">
    <text evidence="3 18">Phospholipid metabolism; CDP-diacylglycerol biosynthesis; CDP-diacylglycerol from sn-glycerol 3-phosphate: step 3/3.</text>
</comment>
<feature type="transmembrane region" description="Helical" evidence="19">
    <location>
        <begin position="172"/>
        <end position="192"/>
    </location>
</feature>
<dbReference type="PANTHER" id="PTHR46382">
    <property type="entry name" value="PHOSPHATIDATE CYTIDYLYLTRANSFERASE"/>
    <property type="match status" value="1"/>
</dbReference>
<gene>
    <name evidence="20" type="ORF">M3N64_02705</name>
</gene>